<keyword evidence="1" id="KW-0732">Signal</keyword>
<dbReference type="AlphaFoldDB" id="A0A969PWW7"/>
<feature type="chain" id="PRO_5037145526" evidence="1">
    <location>
        <begin position="24"/>
        <end position="143"/>
    </location>
</feature>
<accession>A0A969PWW7</accession>
<organism evidence="2 3">
    <name type="scientific">Alkalicoccus luteus</name>
    <dbReference type="NCBI Taxonomy" id="1237094"/>
    <lineage>
        <taxon>Bacteria</taxon>
        <taxon>Bacillati</taxon>
        <taxon>Bacillota</taxon>
        <taxon>Bacilli</taxon>
        <taxon>Bacillales</taxon>
        <taxon>Bacillaceae</taxon>
        <taxon>Alkalicoccus</taxon>
    </lineage>
</organism>
<protein>
    <submittedName>
        <fullName evidence="2">Uncharacterized protein</fullName>
    </submittedName>
</protein>
<comment type="caution">
    <text evidence="2">The sequence shown here is derived from an EMBL/GenBank/DDBJ whole genome shotgun (WGS) entry which is preliminary data.</text>
</comment>
<dbReference type="EMBL" id="JAATHJ010000035">
    <property type="protein sequence ID" value="NJP38974.1"/>
    <property type="molecule type" value="Genomic_DNA"/>
</dbReference>
<proteinExistence type="predicted"/>
<name>A0A969PWW7_9BACI</name>
<feature type="signal peptide" evidence="1">
    <location>
        <begin position="1"/>
        <end position="23"/>
    </location>
</feature>
<evidence type="ECO:0000313" key="3">
    <source>
        <dbReference type="Proteomes" id="UP000752012"/>
    </source>
</evidence>
<gene>
    <name evidence="2" type="ORF">HCN83_15505</name>
</gene>
<sequence>MRMWKPLSLLLVIVFLAACSANAGIEEETDYETFRDTINADDFTGFAYFLWNPDHHEVNIDETINSVFENENEHLLMFTMVDRSEEVESMWDNDWSNSDYHNSTNEIIFIDEGHIIDRFDVNPDELHASEHNNELASFIQQYQ</sequence>
<dbReference type="RefSeq" id="WP_168008960.1">
    <property type="nucleotide sequence ID" value="NZ_JAATHJ010000035.1"/>
</dbReference>
<dbReference type="Proteomes" id="UP000752012">
    <property type="component" value="Unassembled WGS sequence"/>
</dbReference>
<keyword evidence="3" id="KW-1185">Reference proteome</keyword>
<reference evidence="2 3" key="1">
    <citation type="submission" date="2020-03" db="EMBL/GenBank/DDBJ databases">
        <title>Assessment of the enzymatic potential of alkaline-tolerant lipase obtained from Bacillus luteus H11 (technogenic soil) for the bioremediation of saline soils contaminated with petroleum substances.</title>
        <authorList>
            <person name="Kalwasinska A."/>
        </authorList>
    </citation>
    <scope>NUCLEOTIDE SEQUENCE [LARGE SCALE GENOMIC DNA]</scope>
    <source>
        <strain evidence="2 3">H11</strain>
    </source>
</reference>
<evidence type="ECO:0000313" key="2">
    <source>
        <dbReference type="EMBL" id="NJP38974.1"/>
    </source>
</evidence>
<dbReference type="PROSITE" id="PS51257">
    <property type="entry name" value="PROKAR_LIPOPROTEIN"/>
    <property type="match status" value="1"/>
</dbReference>
<evidence type="ECO:0000256" key="1">
    <source>
        <dbReference type="SAM" id="SignalP"/>
    </source>
</evidence>